<evidence type="ECO:0000313" key="2">
    <source>
        <dbReference type="Proteomes" id="UP000019132"/>
    </source>
</evidence>
<dbReference type="EnsemblProtists" id="PYU1_T009073">
    <property type="protein sequence ID" value="PYU1_T009073"/>
    <property type="gene ID" value="PYU1_G009055"/>
</dbReference>
<dbReference type="Proteomes" id="UP000019132">
    <property type="component" value="Unassembled WGS sequence"/>
</dbReference>
<keyword evidence="2" id="KW-1185">Reference proteome</keyword>
<protein>
    <submittedName>
        <fullName evidence="1">Uncharacterized protein</fullName>
    </submittedName>
</protein>
<dbReference type="InParanoid" id="K3WVS5"/>
<dbReference type="AlphaFoldDB" id="K3WVS5"/>
<reference evidence="2" key="2">
    <citation type="submission" date="2010-04" db="EMBL/GenBank/DDBJ databases">
        <authorList>
            <person name="Buell R."/>
            <person name="Hamilton J."/>
            <person name="Hostetler J."/>
        </authorList>
    </citation>
    <scope>NUCLEOTIDE SEQUENCE [LARGE SCALE GENOMIC DNA]</scope>
    <source>
        <strain evidence="2">DAOM:BR144</strain>
    </source>
</reference>
<evidence type="ECO:0000313" key="1">
    <source>
        <dbReference type="EnsemblProtists" id="PYU1_T009073"/>
    </source>
</evidence>
<dbReference type="VEuPathDB" id="FungiDB:PYU1_G009055"/>
<accession>K3WVS5</accession>
<sequence>MQTAWCAGRRVYRVLFFLCRVVFAVEFRLLVVISIAVFGGYHCIFVNAIGGVHRVILGNARARLPLLGGARRHCRRSLRSRDTRAILICNNINVLTTSLTVASDAHFGGRDEVKHDALLPPRTPSLAHRPRTSAYRIDSTGTPRIVDTTYVASCSFVLLAPSSPSPPACSTRASCTSSHVIVAAPSTSTLTIAAAAQF</sequence>
<name>K3WVS5_GLOUD</name>
<organism evidence="1 2">
    <name type="scientific">Globisporangium ultimum (strain ATCC 200006 / CBS 805.95 / DAOM BR144)</name>
    <name type="common">Pythium ultimum</name>
    <dbReference type="NCBI Taxonomy" id="431595"/>
    <lineage>
        <taxon>Eukaryota</taxon>
        <taxon>Sar</taxon>
        <taxon>Stramenopiles</taxon>
        <taxon>Oomycota</taxon>
        <taxon>Peronosporomycetes</taxon>
        <taxon>Pythiales</taxon>
        <taxon>Pythiaceae</taxon>
        <taxon>Globisporangium</taxon>
    </lineage>
</organism>
<reference evidence="2" key="1">
    <citation type="journal article" date="2010" name="Genome Biol.">
        <title>Genome sequence of the necrotrophic plant pathogen Pythium ultimum reveals original pathogenicity mechanisms and effector repertoire.</title>
        <authorList>
            <person name="Levesque C.A."/>
            <person name="Brouwer H."/>
            <person name="Cano L."/>
            <person name="Hamilton J.P."/>
            <person name="Holt C."/>
            <person name="Huitema E."/>
            <person name="Raffaele S."/>
            <person name="Robideau G.P."/>
            <person name="Thines M."/>
            <person name="Win J."/>
            <person name="Zerillo M.M."/>
            <person name="Beakes G.W."/>
            <person name="Boore J.L."/>
            <person name="Busam D."/>
            <person name="Dumas B."/>
            <person name="Ferriera S."/>
            <person name="Fuerstenberg S.I."/>
            <person name="Gachon C.M."/>
            <person name="Gaulin E."/>
            <person name="Govers F."/>
            <person name="Grenville-Briggs L."/>
            <person name="Horner N."/>
            <person name="Hostetler J."/>
            <person name="Jiang R.H."/>
            <person name="Johnson J."/>
            <person name="Krajaejun T."/>
            <person name="Lin H."/>
            <person name="Meijer H.J."/>
            <person name="Moore B."/>
            <person name="Morris P."/>
            <person name="Phuntmart V."/>
            <person name="Puiu D."/>
            <person name="Shetty J."/>
            <person name="Stajich J.E."/>
            <person name="Tripathy S."/>
            <person name="Wawra S."/>
            <person name="van West P."/>
            <person name="Whitty B.R."/>
            <person name="Coutinho P.M."/>
            <person name="Henrissat B."/>
            <person name="Martin F."/>
            <person name="Thomas P.D."/>
            <person name="Tyler B.M."/>
            <person name="De Vries R.P."/>
            <person name="Kamoun S."/>
            <person name="Yandell M."/>
            <person name="Tisserat N."/>
            <person name="Buell C.R."/>
        </authorList>
    </citation>
    <scope>NUCLEOTIDE SEQUENCE</scope>
    <source>
        <strain evidence="2">DAOM:BR144</strain>
    </source>
</reference>
<proteinExistence type="predicted"/>
<reference evidence="1" key="3">
    <citation type="submission" date="2015-02" db="UniProtKB">
        <authorList>
            <consortium name="EnsemblProtists"/>
        </authorList>
    </citation>
    <scope>IDENTIFICATION</scope>
    <source>
        <strain evidence="1">DAOM BR144</strain>
    </source>
</reference>
<dbReference type="EMBL" id="GL376599">
    <property type="status" value="NOT_ANNOTATED_CDS"/>
    <property type="molecule type" value="Genomic_DNA"/>
</dbReference>
<dbReference type="HOGENOM" id="CLU_1380564_0_0_1"/>